<dbReference type="InterPro" id="IPR018958">
    <property type="entry name" value="Knr4/Smi1-like_dom"/>
</dbReference>
<dbReference type="EMBL" id="JBIGIA010000019">
    <property type="protein sequence ID" value="MFG6459261.1"/>
    <property type="molecule type" value="Genomic_DNA"/>
</dbReference>
<dbReference type="RefSeq" id="WP_394491066.1">
    <property type="nucleotide sequence ID" value="NZ_JBIGIA010000019.1"/>
</dbReference>
<proteinExistence type="predicted"/>
<comment type="caution">
    <text evidence="2">The sequence shown here is derived from an EMBL/GenBank/DDBJ whole genome shotgun (WGS) entry which is preliminary data.</text>
</comment>
<feature type="domain" description="Knr4/Smi1-like" evidence="1">
    <location>
        <begin position="25"/>
        <end position="172"/>
    </location>
</feature>
<protein>
    <submittedName>
        <fullName evidence="2">SMI1/KNR4 family protein</fullName>
    </submittedName>
</protein>
<gene>
    <name evidence="2" type="ORF">ACG00X_20700</name>
</gene>
<dbReference type="InterPro" id="IPR037883">
    <property type="entry name" value="Knr4/Smi1-like_sf"/>
</dbReference>
<evidence type="ECO:0000313" key="3">
    <source>
        <dbReference type="Proteomes" id="UP001606305"/>
    </source>
</evidence>
<sequence length="212" mass="23913">MSSFNALEEWLAINLPEVLSDLNPGATEDELRTFAAALNVTLPAGFLELYRWHNGQKMKIHTGPWYGLIFMPLSRVLSEWLSWEDVIRQSSPESLASLNNSSTSVPLGFVRCLYANNRWIPFAHDGAGNHIGLDLDPDEKGTFGQVINFGRDEERKIAIAPSVGAFVDWMVEELRAGNFNIKTESDGGRSFNTLRPEKYHFLDSLAVMFRDY</sequence>
<organism evidence="2 3">
    <name type="scientific">Pelomonas nitida</name>
    <dbReference type="NCBI Taxonomy" id="3299027"/>
    <lineage>
        <taxon>Bacteria</taxon>
        <taxon>Pseudomonadati</taxon>
        <taxon>Pseudomonadota</taxon>
        <taxon>Betaproteobacteria</taxon>
        <taxon>Burkholderiales</taxon>
        <taxon>Sphaerotilaceae</taxon>
        <taxon>Roseateles</taxon>
    </lineage>
</organism>
<name>A0ABW7GBC3_9BURK</name>
<accession>A0ABW7GBC3</accession>
<reference evidence="2 3" key="1">
    <citation type="submission" date="2024-09" db="EMBL/GenBank/DDBJ databases">
        <title>Novel species of the genus Pelomonas and Roseateles isolated from streams.</title>
        <authorList>
            <person name="Lu H."/>
        </authorList>
    </citation>
    <scope>NUCLEOTIDE SEQUENCE [LARGE SCALE GENOMIC DNA]</scope>
    <source>
        <strain evidence="2 3">BYS96W</strain>
    </source>
</reference>
<dbReference type="SMART" id="SM00860">
    <property type="entry name" value="SMI1_KNR4"/>
    <property type="match status" value="1"/>
</dbReference>
<dbReference type="Pfam" id="PF09346">
    <property type="entry name" value="SMI1_KNR4"/>
    <property type="match status" value="1"/>
</dbReference>
<dbReference type="InterPro" id="IPR051873">
    <property type="entry name" value="KNR4/SMI1_regulator"/>
</dbReference>
<evidence type="ECO:0000313" key="2">
    <source>
        <dbReference type="EMBL" id="MFG6459261.1"/>
    </source>
</evidence>
<keyword evidence="3" id="KW-1185">Reference proteome</keyword>
<dbReference type="PANTHER" id="PTHR47432">
    <property type="entry name" value="CELL WALL ASSEMBLY REGULATOR SMI1"/>
    <property type="match status" value="1"/>
</dbReference>
<evidence type="ECO:0000259" key="1">
    <source>
        <dbReference type="SMART" id="SM00860"/>
    </source>
</evidence>
<dbReference type="SUPFAM" id="SSF160631">
    <property type="entry name" value="SMI1/KNR4-like"/>
    <property type="match status" value="1"/>
</dbReference>
<dbReference type="Proteomes" id="UP001606305">
    <property type="component" value="Unassembled WGS sequence"/>
</dbReference>
<dbReference type="PANTHER" id="PTHR47432:SF1">
    <property type="entry name" value="CELL WALL ASSEMBLY REGULATOR SMI1"/>
    <property type="match status" value="1"/>
</dbReference>
<dbReference type="Gene3D" id="3.40.1580.10">
    <property type="entry name" value="SMI1/KNR4-like"/>
    <property type="match status" value="1"/>
</dbReference>